<reference evidence="1" key="1">
    <citation type="submission" date="2022-08" db="EMBL/GenBank/DDBJ databases">
        <title>Polycladomyces zharkentsis sp. nov., a novel thermophilic CMC and starch-degrading bacterium isolated from a geothermal spring in Kazakhstan.</title>
        <authorList>
            <person name="Mashzhan A."/>
            <person name="Kistaubaeva A."/>
            <person name="Javier-Lopez R."/>
            <person name="Birkeland N.-K."/>
        </authorList>
    </citation>
    <scope>NUCLEOTIDE SEQUENCE</scope>
    <source>
        <strain evidence="1">KSR 13</strain>
    </source>
</reference>
<feature type="non-terminal residue" evidence="1">
    <location>
        <position position="98"/>
    </location>
</feature>
<evidence type="ECO:0000313" key="1">
    <source>
        <dbReference type="EMBL" id="MDN4593225.1"/>
    </source>
</evidence>
<gene>
    <name evidence="1" type="ORF">NWF35_04795</name>
</gene>
<accession>A0ABT8IKA1</accession>
<dbReference type="Proteomes" id="UP001174196">
    <property type="component" value="Unassembled WGS sequence"/>
</dbReference>
<organism evidence="1 2">
    <name type="scientific">Polycladomyces subterraneus</name>
    <dbReference type="NCBI Taxonomy" id="1016997"/>
    <lineage>
        <taxon>Bacteria</taxon>
        <taxon>Bacillati</taxon>
        <taxon>Bacillota</taxon>
        <taxon>Bacilli</taxon>
        <taxon>Bacillales</taxon>
        <taxon>Thermoactinomycetaceae</taxon>
        <taxon>Polycladomyces</taxon>
    </lineage>
</organism>
<dbReference type="RefSeq" id="WP_301237949.1">
    <property type="nucleotide sequence ID" value="NZ_JANRHH010000021.1"/>
</dbReference>
<keyword evidence="2" id="KW-1185">Reference proteome</keyword>
<dbReference type="EMBL" id="JANRHH010000021">
    <property type="protein sequence ID" value="MDN4593225.1"/>
    <property type="molecule type" value="Genomic_DNA"/>
</dbReference>
<evidence type="ECO:0000313" key="2">
    <source>
        <dbReference type="Proteomes" id="UP001174196"/>
    </source>
</evidence>
<comment type="caution">
    <text evidence="1">The sequence shown here is derived from an EMBL/GenBank/DDBJ whole genome shotgun (WGS) entry which is preliminary data.</text>
</comment>
<protein>
    <submittedName>
        <fullName evidence="1">Uncharacterized protein</fullName>
    </submittedName>
</protein>
<name>A0ABT8IKA1_9BACL</name>
<proteinExistence type="predicted"/>
<sequence>MVIYQEFTIFESDLSVVQIPLSHVITGVLQNVDIKKNGSMIQPSLVTIDSAVRIIITHPIESFGPPIEKPHGFPGSFQGDKTRIIEANLIHSKLILHR</sequence>